<organism evidence="2 3">
    <name type="scientific">Knufia fluminis</name>
    <dbReference type="NCBI Taxonomy" id="191047"/>
    <lineage>
        <taxon>Eukaryota</taxon>
        <taxon>Fungi</taxon>
        <taxon>Dikarya</taxon>
        <taxon>Ascomycota</taxon>
        <taxon>Pezizomycotina</taxon>
        <taxon>Eurotiomycetes</taxon>
        <taxon>Chaetothyriomycetidae</taxon>
        <taxon>Chaetothyriales</taxon>
        <taxon>Trichomeriaceae</taxon>
        <taxon>Knufia</taxon>
    </lineage>
</organism>
<evidence type="ECO:0000313" key="2">
    <source>
        <dbReference type="EMBL" id="KAK5954097.1"/>
    </source>
</evidence>
<evidence type="ECO:0008006" key="4">
    <source>
        <dbReference type="Google" id="ProtNLM"/>
    </source>
</evidence>
<dbReference type="AlphaFoldDB" id="A0AAN8INF0"/>
<feature type="chain" id="PRO_5043016979" description="F-box domain-containing protein" evidence="1">
    <location>
        <begin position="19"/>
        <end position="276"/>
    </location>
</feature>
<protein>
    <recommendedName>
        <fullName evidence="4">F-box domain-containing protein</fullName>
    </recommendedName>
</protein>
<name>A0AAN8INF0_9EURO</name>
<feature type="signal peptide" evidence="1">
    <location>
        <begin position="1"/>
        <end position="18"/>
    </location>
</feature>
<dbReference type="EMBL" id="JAKLMC020000009">
    <property type="protein sequence ID" value="KAK5954097.1"/>
    <property type="molecule type" value="Genomic_DNA"/>
</dbReference>
<gene>
    <name evidence="2" type="ORF">OHC33_004669</name>
</gene>
<keyword evidence="1" id="KW-0732">Signal</keyword>
<keyword evidence="3" id="KW-1185">Reference proteome</keyword>
<evidence type="ECO:0000313" key="3">
    <source>
        <dbReference type="Proteomes" id="UP001316803"/>
    </source>
</evidence>
<sequence length="276" mass="31931">MQALAALVILSRTHTVTTQRTATLPLNLTDLPTEILQLIIEFLIGNKQGFTSYRLIQGDAFNSPIIIDRTHEAAVAFFSRSRRWHVRFHLPIESAPNILLTCQLISQIAQPFYRRMCMKRVESPPRCAHLLPMLVPEIKNRNVEEVMLVLGDDDNVEYDGLEMLRPSGFGVYPSLKEVVMVVDKDEYVSSQNIGGVVEPCKLSRAYTPKNDFKNFGKWMRESERYKELPSVRFFTEMRISFRFGETFCGRRLLKLFVNLEARFIFFVAGLMRMKKK</sequence>
<reference evidence="2 3" key="1">
    <citation type="submission" date="2022-12" db="EMBL/GenBank/DDBJ databases">
        <title>Genomic features and morphological characterization of a novel Knufia sp. strain isolated from spacecraft assembly facility.</title>
        <authorList>
            <person name="Teixeira M."/>
            <person name="Chander A.M."/>
            <person name="Stajich J.E."/>
            <person name="Venkateswaran K."/>
        </authorList>
    </citation>
    <scope>NUCLEOTIDE SEQUENCE [LARGE SCALE GENOMIC DNA]</scope>
    <source>
        <strain evidence="2 3">FJI-L2-BK-P2</strain>
    </source>
</reference>
<accession>A0AAN8INF0</accession>
<comment type="caution">
    <text evidence="2">The sequence shown here is derived from an EMBL/GenBank/DDBJ whole genome shotgun (WGS) entry which is preliminary data.</text>
</comment>
<evidence type="ECO:0000256" key="1">
    <source>
        <dbReference type="SAM" id="SignalP"/>
    </source>
</evidence>
<dbReference type="Proteomes" id="UP001316803">
    <property type="component" value="Unassembled WGS sequence"/>
</dbReference>
<proteinExistence type="predicted"/>